<dbReference type="EMBL" id="JAQIEY010000004">
    <property type="protein sequence ID" value="MDA3767250.1"/>
    <property type="molecule type" value="Genomic_DNA"/>
</dbReference>
<reference evidence="1" key="1">
    <citation type="submission" date="2023-01" db="EMBL/GenBank/DDBJ databases">
        <title>Sequencing of the bacterial strains from artisanal fermented milk Matsoni.</title>
        <authorList>
            <person name="Rozman V."/>
            <person name="Accetto T."/>
            <person name="Bogovic Matijasic B."/>
        </authorList>
    </citation>
    <scope>NUCLEOTIDE SEQUENCE</scope>
    <source>
        <strain evidence="1">Lbl333</strain>
    </source>
</reference>
<dbReference type="AlphaFoldDB" id="A0AAW5YUH9"/>
<organism evidence="1 2">
    <name type="scientific">Lactobacillus delbrueckii</name>
    <dbReference type="NCBI Taxonomy" id="1584"/>
    <lineage>
        <taxon>Bacteria</taxon>
        <taxon>Bacillati</taxon>
        <taxon>Bacillota</taxon>
        <taxon>Bacilli</taxon>
        <taxon>Lactobacillales</taxon>
        <taxon>Lactobacillaceae</taxon>
        <taxon>Lactobacillus</taxon>
    </lineage>
</organism>
<dbReference type="RefSeq" id="WP_271024048.1">
    <property type="nucleotide sequence ID" value="NZ_JAQIEY010000004.1"/>
</dbReference>
<protein>
    <submittedName>
        <fullName evidence="1">Uncharacterized protein</fullName>
    </submittedName>
</protein>
<comment type="caution">
    <text evidence="1">The sequence shown here is derived from an EMBL/GenBank/DDBJ whole genome shotgun (WGS) entry which is preliminary data.</text>
</comment>
<name>A0AAW5YUH9_9LACO</name>
<sequence>MKFFAGAANLYGIIRIDVLYDFYQNIKLQNADYPEISFEQFIGLISIADKVGKQFIVINPHIFNDYVIHSGEKPKHPFLVQEEFELNDIWLMYHACSEEAEIIDHQYCFRFRAAGGL</sequence>
<gene>
    <name evidence="1" type="ORF">PF586_01890</name>
</gene>
<proteinExistence type="predicted"/>
<evidence type="ECO:0000313" key="2">
    <source>
        <dbReference type="Proteomes" id="UP001210502"/>
    </source>
</evidence>
<accession>A0AAW5YUH9</accession>
<evidence type="ECO:0000313" key="1">
    <source>
        <dbReference type="EMBL" id="MDA3767250.1"/>
    </source>
</evidence>
<dbReference type="Proteomes" id="UP001210502">
    <property type="component" value="Unassembled WGS sequence"/>
</dbReference>